<dbReference type="EMBL" id="FOHE01000006">
    <property type="protein sequence ID" value="SET16868.1"/>
    <property type="molecule type" value="Genomic_DNA"/>
</dbReference>
<sequence>MKKWIISFALMTLAIGLVACGSESAEEVYTNAMEAAEEMESAEFVMEMNQQMGLPEDGEMSIESEMEGSMIVDPIAMHQKGTISMTMEGEGLGSMPPMDMETETYLVGEEFYMYESTMGQWMKLDNSTLPLDALMAEQPDTKEQLEMLEEYVEELEFEEKDQEYVFHLSADGEGFKELTEEMLEEYMPEELTAELGAVSEVLDNMDIDNLNIEIVIDKETYELIQYNLDMSMVMTIEGEEVSITQQVNSEYKGINTVDTIEVPQDVKDSAVDGM</sequence>
<reference evidence="2 3" key="1">
    <citation type="submission" date="2016-10" db="EMBL/GenBank/DDBJ databases">
        <authorList>
            <person name="de Groot N.N."/>
        </authorList>
    </citation>
    <scope>NUCLEOTIDE SEQUENCE [LARGE SCALE GENOMIC DNA]</scope>
    <source>
        <strain evidence="2 3">IBRC-M 10780</strain>
    </source>
</reference>
<feature type="signal peptide" evidence="1">
    <location>
        <begin position="1"/>
        <end position="19"/>
    </location>
</feature>
<accession>A0A1I0CBH7</accession>
<evidence type="ECO:0000256" key="1">
    <source>
        <dbReference type="SAM" id="SignalP"/>
    </source>
</evidence>
<name>A0A1I0CBH7_9BACI</name>
<dbReference type="PROSITE" id="PS51257">
    <property type="entry name" value="PROKAR_LIPOPROTEIN"/>
    <property type="match status" value="1"/>
</dbReference>
<dbReference type="AlphaFoldDB" id="A0A1I0CBH7"/>
<dbReference type="Gene3D" id="2.50.20.20">
    <property type="match status" value="1"/>
</dbReference>
<dbReference type="OrthoDB" id="1957331at2"/>
<keyword evidence="3" id="KW-1185">Reference proteome</keyword>
<dbReference type="Proteomes" id="UP000198618">
    <property type="component" value="Unassembled WGS sequence"/>
</dbReference>
<evidence type="ECO:0000313" key="3">
    <source>
        <dbReference type="Proteomes" id="UP000198618"/>
    </source>
</evidence>
<evidence type="ECO:0000313" key="2">
    <source>
        <dbReference type="EMBL" id="SET16868.1"/>
    </source>
</evidence>
<proteinExistence type="predicted"/>
<dbReference type="STRING" id="930131.SAMN05216389_106140"/>
<gene>
    <name evidence="2" type="ORF">SAMN05216389_106140</name>
</gene>
<evidence type="ECO:0008006" key="4">
    <source>
        <dbReference type="Google" id="ProtNLM"/>
    </source>
</evidence>
<feature type="chain" id="PRO_5039320121" description="Lipoprotein" evidence="1">
    <location>
        <begin position="20"/>
        <end position="274"/>
    </location>
</feature>
<keyword evidence="1" id="KW-0732">Signal</keyword>
<dbReference type="RefSeq" id="WP_090868811.1">
    <property type="nucleotide sequence ID" value="NZ_FOHE01000006.1"/>
</dbReference>
<dbReference type="Pfam" id="PF20316">
    <property type="entry name" value="DUF6612"/>
    <property type="match status" value="1"/>
</dbReference>
<organism evidence="2 3">
    <name type="scientific">Oceanobacillus limi</name>
    <dbReference type="NCBI Taxonomy" id="930131"/>
    <lineage>
        <taxon>Bacteria</taxon>
        <taxon>Bacillati</taxon>
        <taxon>Bacillota</taxon>
        <taxon>Bacilli</taxon>
        <taxon>Bacillales</taxon>
        <taxon>Bacillaceae</taxon>
        <taxon>Oceanobacillus</taxon>
    </lineage>
</organism>
<protein>
    <recommendedName>
        <fullName evidence="4">Lipoprotein</fullName>
    </recommendedName>
</protein>
<dbReference type="InterPro" id="IPR046720">
    <property type="entry name" value="DUF6612"/>
</dbReference>